<dbReference type="InterPro" id="IPR007680">
    <property type="entry name" value="Arabino_trans_central"/>
</dbReference>
<keyword evidence="8" id="KW-1133">Transmembrane helix</keyword>
<dbReference type="GO" id="GO:0071555">
    <property type="term" value="P:cell wall organization"/>
    <property type="evidence" value="ECO:0007669"/>
    <property type="project" value="UniProtKB-KW"/>
</dbReference>
<evidence type="ECO:0000313" key="12">
    <source>
        <dbReference type="Proteomes" id="UP000467105"/>
    </source>
</evidence>
<dbReference type="Pfam" id="PF17689">
    <property type="entry name" value="Arabino_trans_N"/>
    <property type="match status" value="1"/>
</dbReference>
<keyword evidence="7" id="KW-0812">Transmembrane</keyword>
<name>A0A7I7YY41_9MYCO</name>
<evidence type="ECO:0000256" key="2">
    <source>
        <dbReference type="ARBA" id="ARBA00004651"/>
    </source>
</evidence>
<evidence type="ECO:0000256" key="3">
    <source>
        <dbReference type="ARBA" id="ARBA00008195"/>
    </source>
</evidence>
<dbReference type="OrthoDB" id="3584570at2"/>
<dbReference type="Gene3D" id="2.60.120.940">
    <property type="entry name" value="EmbC, C-terminal domain, subdomain 2"/>
    <property type="match status" value="1"/>
</dbReference>
<evidence type="ECO:0000256" key="10">
    <source>
        <dbReference type="ARBA" id="ARBA00023316"/>
    </source>
</evidence>
<dbReference type="AlphaFoldDB" id="A0A7I7YY41"/>
<dbReference type="GO" id="GO:0052636">
    <property type="term" value="F:arabinosyltransferase activity"/>
    <property type="evidence" value="ECO:0007669"/>
    <property type="project" value="InterPro"/>
</dbReference>
<keyword evidence="5" id="KW-0328">Glycosyltransferase</keyword>
<evidence type="ECO:0000256" key="4">
    <source>
        <dbReference type="ARBA" id="ARBA00022475"/>
    </source>
</evidence>
<evidence type="ECO:0000313" key="11">
    <source>
        <dbReference type="EMBL" id="BBZ46825.1"/>
    </source>
</evidence>
<dbReference type="GO" id="GO:0071766">
    <property type="term" value="P:Actinobacterium-type cell wall biogenesis"/>
    <property type="evidence" value="ECO:0007669"/>
    <property type="project" value="InterPro"/>
</dbReference>
<keyword evidence="9" id="KW-0472">Membrane</keyword>
<keyword evidence="12" id="KW-1185">Reference proteome</keyword>
<organism evidence="11 12">
    <name type="scientific">Mycobacterium parmense</name>
    <dbReference type="NCBI Taxonomy" id="185642"/>
    <lineage>
        <taxon>Bacteria</taxon>
        <taxon>Bacillati</taxon>
        <taxon>Actinomycetota</taxon>
        <taxon>Actinomycetes</taxon>
        <taxon>Mycobacteriales</taxon>
        <taxon>Mycobacteriaceae</taxon>
        <taxon>Mycobacterium</taxon>
        <taxon>Mycobacterium simiae complex</taxon>
    </lineage>
</organism>
<dbReference type="Gene3D" id="2.60.120.610">
    <property type="entry name" value="arabinofuranosyltransferase like domain"/>
    <property type="match status" value="1"/>
</dbReference>
<dbReference type="RefSeq" id="WP_085270832.1">
    <property type="nucleotide sequence ID" value="NZ_AP022614.1"/>
</dbReference>
<keyword evidence="4" id="KW-1003">Cell membrane</keyword>
<evidence type="ECO:0000256" key="1">
    <source>
        <dbReference type="ARBA" id="ARBA00003001"/>
    </source>
</evidence>
<evidence type="ECO:0000256" key="6">
    <source>
        <dbReference type="ARBA" id="ARBA00022679"/>
    </source>
</evidence>
<dbReference type="InterPro" id="IPR032731">
    <property type="entry name" value="Arabino_trans_C"/>
</dbReference>
<dbReference type="InterPro" id="IPR042486">
    <property type="entry name" value="Arabino_trans_C_2"/>
</dbReference>
<evidence type="ECO:0000256" key="7">
    <source>
        <dbReference type="ARBA" id="ARBA00022692"/>
    </source>
</evidence>
<comment type="similarity">
    <text evidence="3">Belongs to the emb family.</text>
</comment>
<keyword evidence="10" id="KW-0961">Cell wall biogenesis/degradation</keyword>
<dbReference type="GO" id="GO:0005886">
    <property type="term" value="C:plasma membrane"/>
    <property type="evidence" value="ECO:0007669"/>
    <property type="project" value="UniProtKB-SubCell"/>
</dbReference>
<evidence type="ECO:0000256" key="9">
    <source>
        <dbReference type="ARBA" id="ARBA00023136"/>
    </source>
</evidence>
<dbReference type="Pfam" id="PF04602">
    <property type="entry name" value="Arabinose_trans"/>
    <property type="match status" value="1"/>
</dbReference>
<dbReference type="Pfam" id="PF14896">
    <property type="entry name" value="Arabino_trans_C"/>
    <property type="match status" value="1"/>
</dbReference>
<dbReference type="EMBL" id="AP022614">
    <property type="protein sequence ID" value="BBZ46825.1"/>
    <property type="molecule type" value="Genomic_DNA"/>
</dbReference>
<protein>
    <submittedName>
        <fullName evidence="11">Putative arabinosyltransferase B</fullName>
    </submittedName>
</protein>
<evidence type="ECO:0000256" key="8">
    <source>
        <dbReference type="ARBA" id="ARBA00022989"/>
    </source>
</evidence>
<dbReference type="InterPro" id="IPR040920">
    <property type="entry name" value="Arabino_trans_N"/>
</dbReference>
<dbReference type="Proteomes" id="UP000467105">
    <property type="component" value="Chromosome"/>
</dbReference>
<keyword evidence="6 11" id="KW-0808">Transferase</keyword>
<comment type="subcellular location">
    <subcellularLocation>
        <location evidence="2">Cell membrane</location>
        <topology evidence="2">Multi-pass membrane protein</topology>
    </subcellularLocation>
</comment>
<sequence length="1079" mass="116218">MTLTTVHSPGGKTTPRQDVRVTRWVATIAGLIGFVLSVATPLLPVVQTTATLNWPQNGQLNSVTAPLISLTPVDVAVSVPCSVLRSLPPEGGVVLSTAPKKGKDAALNGLFVVANSKRVDVTDRNVVIASVPRDQAVGGAGAPGCSSIEITSTQAGAYASFVGLTDAAGKPVRGGFPDPNLRPQIVGVFTDLTGPAPPGLRFSATIDTRFSTTPTTLKLVAMVLAIVSTIVSLVALWRLDQLDGHRMRRLIPANWRRFTLADATVIFGFLLWHVIGANSSDDGYILGMARVAGPAGYMSNYFRWFGSPEDPFGWYYNLLALMTKVSDASLWMRLPDLVAGLVCWLLLSREVLPRLGPAVAGSRAANWAAGLVLLAAWMPFDNGLRPEGQIAVGSLITYVLIERSMRYSRLTPAALAVIAAAFTLGIQPTGLIAVAALVAGGRPILRILVRRHRLVGTWPLVAPMLAAGFVVLTVVFADQTLSTVLEATRIRTDIGPSQAWYTENLRYYYLILPTVDGSASRRFGFLITALCLFTSMFIMLRRKRVRGVARGPAWRLMGVIFGTMFFLMFTPTKWVHHFGLFAAVGAAMAALTTVLVSHEVLRWSRNRMAFLAAVLFVLALCFATTNGWWYVSSYGVPFNSSMPKVGGITISTIFFALFVVVALYAAYLHFASREHGEGRLARALTAAPVPLAAGFMVLVFVASMVAGIVRQYPTYSNAWDNLREFSGGCGLADDVLVEPDSNAGFMPPFPGNYGPLGALGGVNPTGFTPDGVPERTLAESVKETAVPQPGTDYDWDAPLKLAKPGINGSTVPLPYGLNPDKVPVAGSYTTGAQQQSRLTSAWYQLPKPDPGHPLVVVTAAGTITGNSVLHHHTEGQTVVLEYAMPGPGGTLVPAGRLVPYDLNGDQPKAWRNLRYARSQMPADAVAVRLVAEDLSLTPDDWIAVTPPRVPELRSVQEYVGSSQPVLMDWAVGLAFPCQHPMLHVNGVTEIPKFRITPDYNAKKQDTDTWEDGVNGGLLGITDLLLRAHVMSTYLSHDWGRDWGSLRKFDTIADAQPAQLELGTAVRTGWWSPGPIRIKP</sequence>
<comment type="function">
    <text evidence="1">Arabinosyl transferase responsible for the polymerization of arabinose into the arabinan of arabinogalactan.</text>
</comment>
<gene>
    <name evidence="11" type="primary">embB</name>
    <name evidence="11" type="ORF">MPRM_41060</name>
</gene>
<accession>A0A7I7YY41</accession>
<reference evidence="11 12" key="1">
    <citation type="journal article" date="2019" name="Emerg. Microbes Infect.">
        <title>Comprehensive subspecies identification of 175 nontuberculous mycobacteria species based on 7547 genomic profiles.</title>
        <authorList>
            <person name="Matsumoto Y."/>
            <person name="Kinjo T."/>
            <person name="Motooka D."/>
            <person name="Nabeya D."/>
            <person name="Jung N."/>
            <person name="Uechi K."/>
            <person name="Horii T."/>
            <person name="Iida T."/>
            <person name="Fujita J."/>
            <person name="Nakamura S."/>
        </authorList>
    </citation>
    <scope>NUCLEOTIDE SEQUENCE [LARGE SCALE GENOMIC DNA]</scope>
    <source>
        <strain evidence="11 12">JCM 14742</strain>
    </source>
</reference>
<proteinExistence type="inferred from homology"/>
<evidence type="ECO:0000256" key="5">
    <source>
        <dbReference type="ARBA" id="ARBA00022676"/>
    </source>
</evidence>
<dbReference type="InterPro" id="IPR027451">
    <property type="entry name" value="EmbABC_dom1"/>
</dbReference>